<keyword evidence="1" id="KW-0472">Membrane</keyword>
<dbReference type="EMBL" id="FMCR01000003">
    <property type="protein sequence ID" value="SCF05159.1"/>
    <property type="molecule type" value="Genomic_DNA"/>
</dbReference>
<dbReference type="Proteomes" id="UP000198864">
    <property type="component" value="Unassembled WGS sequence"/>
</dbReference>
<evidence type="ECO:0000313" key="2">
    <source>
        <dbReference type="EMBL" id="RAO02506.1"/>
    </source>
</evidence>
<evidence type="ECO:0000313" key="3">
    <source>
        <dbReference type="EMBL" id="SCF05159.1"/>
    </source>
</evidence>
<reference evidence="2 5" key="2">
    <citation type="submission" date="2018-03" db="EMBL/GenBank/DDBJ databases">
        <title>Genomic framework for the identification of Micromonospora saelicesensis and Micromonospora noduli.</title>
        <authorList>
            <person name="Riesco R."/>
            <person name="Trujillo M.E."/>
        </authorList>
    </citation>
    <scope>NUCLEOTIDE SEQUENCE [LARGE SCALE GENOMIC DNA]</scope>
    <source>
        <strain evidence="2 5">GAR05</strain>
    </source>
</reference>
<gene>
    <name evidence="3" type="ORF">GA0070561_3229</name>
    <name evidence="2" type="ORF">GAR05_01365</name>
</gene>
<keyword evidence="5" id="KW-1185">Reference proteome</keyword>
<dbReference type="AlphaFoldDB" id="A0A1C4X9J0"/>
<name>A0A1C4X9J0_9ACTN</name>
<reference evidence="3 4" key="1">
    <citation type="submission" date="2016-06" db="EMBL/GenBank/DDBJ databases">
        <authorList>
            <person name="Kjaerup R.B."/>
            <person name="Dalgaard T.S."/>
            <person name="Juul-Madsen H.R."/>
        </authorList>
    </citation>
    <scope>NUCLEOTIDE SEQUENCE [LARGE SCALE GENOMIC DNA]</scope>
    <source>
        <strain evidence="3 4">DSM 44871</strain>
    </source>
</reference>
<dbReference type="STRING" id="285676.GA0070561_3229"/>
<evidence type="ECO:0000256" key="1">
    <source>
        <dbReference type="SAM" id="Phobius"/>
    </source>
</evidence>
<keyword evidence="1" id="KW-1133">Transmembrane helix</keyword>
<sequence length="54" mass="5371">MKYALTVAAVLVVALGVAGIVHGEADDSPGLQLLGVLLVLGAVVFGIRNIRGGS</sequence>
<protein>
    <submittedName>
        <fullName evidence="3">Uncharacterized protein</fullName>
    </submittedName>
</protein>
<organism evidence="3 4">
    <name type="scientific">Micromonospora saelicesensis</name>
    <dbReference type="NCBI Taxonomy" id="285676"/>
    <lineage>
        <taxon>Bacteria</taxon>
        <taxon>Bacillati</taxon>
        <taxon>Actinomycetota</taxon>
        <taxon>Actinomycetes</taxon>
        <taxon>Micromonosporales</taxon>
        <taxon>Micromonosporaceae</taxon>
        <taxon>Micromonospora</taxon>
    </lineage>
</organism>
<keyword evidence="1" id="KW-0812">Transmembrane</keyword>
<dbReference type="RefSeq" id="WP_167362411.1">
    <property type="nucleotide sequence ID" value="NZ_FMCR01000003.1"/>
</dbReference>
<dbReference type="EMBL" id="PXXW01000012">
    <property type="protein sequence ID" value="RAO02506.1"/>
    <property type="molecule type" value="Genomic_DNA"/>
</dbReference>
<feature type="transmembrane region" description="Helical" evidence="1">
    <location>
        <begin position="33"/>
        <end position="50"/>
    </location>
</feature>
<evidence type="ECO:0000313" key="4">
    <source>
        <dbReference type="Proteomes" id="UP000198864"/>
    </source>
</evidence>
<evidence type="ECO:0000313" key="5">
    <source>
        <dbReference type="Proteomes" id="UP000249334"/>
    </source>
</evidence>
<proteinExistence type="predicted"/>
<dbReference type="Proteomes" id="UP000249334">
    <property type="component" value="Unassembled WGS sequence"/>
</dbReference>
<accession>A0A1C4X9J0</accession>